<dbReference type="AlphaFoldDB" id="A0A1I1WYI2"/>
<evidence type="ECO:0000256" key="2">
    <source>
        <dbReference type="SAM" id="Phobius"/>
    </source>
</evidence>
<accession>A0A1I1WYI2</accession>
<protein>
    <submittedName>
        <fullName evidence="3">TPR repeat-containing protein</fullName>
    </submittedName>
</protein>
<dbReference type="RefSeq" id="WP_093829983.1">
    <property type="nucleotide sequence ID" value="NZ_FOLQ01000009.1"/>
</dbReference>
<dbReference type="OrthoDB" id="9808622at2"/>
<dbReference type="Gene3D" id="1.25.40.10">
    <property type="entry name" value="Tetratricopeptide repeat domain"/>
    <property type="match status" value="1"/>
</dbReference>
<keyword evidence="4" id="KW-1185">Reference proteome</keyword>
<keyword evidence="1" id="KW-0802">TPR repeat</keyword>
<feature type="repeat" description="TPR" evidence="1">
    <location>
        <begin position="141"/>
        <end position="174"/>
    </location>
</feature>
<organism evidence="3 4">
    <name type="scientific">Spirosoma endophyticum</name>
    <dbReference type="NCBI Taxonomy" id="662367"/>
    <lineage>
        <taxon>Bacteria</taxon>
        <taxon>Pseudomonadati</taxon>
        <taxon>Bacteroidota</taxon>
        <taxon>Cytophagia</taxon>
        <taxon>Cytophagales</taxon>
        <taxon>Cytophagaceae</taxon>
        <taxon>Spirosoma</taxon>
    </lineage>
</organism>
<evidence type="ECO:0000313" key="4">
    <source>
        <dbReference type="Proteomes" id="UP000198598"/>
    </source>
</evidence>
<keyword evidence="2" id="KW-0472">Membrane</keyword>
<keyword evidence="2" id="KW-1133">Transmembrane helix</keyword>
<reference evidence="3 4" key="1">
    <citation type="submission" date="2016-10" db="EMBL/GenBank/DDBJ databases">
        <authorList>
            <person name="de Groot N.N."/>
        </authorList>
    </citation>
    <scope>NUCLEOTIDE SEQUENCE [LARGE SCALE GENOMIC DNA]</scope>
    <source>
        <strain evidence="3 4">DSM 26130</strain>
    </source>
</reference>
<dbReference type="InterPro" id="IPR019734">
    <property type="entry name" value="TPR_rpt"/>
</dbReference>
<dbReference type="PROSITE" id="PS50293">
    <property type="entry name" value="TPR_REGION"/>
    <property type="match status" value="1"/>
</dbReference>
<dbReference type="STRING" id="662367.SAMN05216167_109118"/>
<dbReference type="PROSITE" id="PS50005">
    <property type="entry name" value="TPR"/>
    <property type="match status" value="1"/>
</dbReference>
<name>A0A1I1WYI2_9BACT</name>
<proteinExistence type="predicted"/>
<dbReference type="SUPFAM" id="SSF48452">
    <property type="entry name" value="TPR-like"/>
    <property type="match status" value="1"/>
</dbReference>
<dbReference type="EMBL" id="FOLQ01000009">
    <property type="protein sequence ID" value="SFE00254.1"/>
    <property type="molecule type" value="Genomic_DNA"/>
</dbReference>
<dbReference type="Pfam" id="PF13174">
    <property type="entry name" value="TPR_6"/>
    <property type="match status" value="1"/>
</dbReference>
<feature type="transmembrane region" description="Helical" evidence="2">
    <location>
        <begin position="34"/>
        <end position="55"/>
    </location>
</feature>
<dbReference type="InterPro" id="IPR011990">
    <property type="entry name" value="TPR-like_helical_dom_sf"/>
</dbReference>
<keyword evidence="2" id="KW-0812">Transmembrane</keyword>
<evidence type="ECO:0000256" key="1">
    <source>
        <dbReference type="PROSITE-ProRule" id="PRU00339"/>
    </source>
</evidence>
<evidence type="ECO:0000313" key="3">
    <source>
        <dbReference type="EMBL" id="SFE00254.1"/>
    </source>
</evidence>
<dbReference type="Proteomes" id="UP000198598">
    <property type="component" value="Unassembled WGS sequence"/>
</dbReference>
<dbReference type="SMART" id="SM00028">
    <property type="entry name" value="TPR"/>
    <property type="match status" value="2"/>
</dbReference>
<gene>
    <name evidence="3" type="ORF">SAMN05216167_109118</name>
</gene>
<dbReference type="Pfam" id="PF13432">
    <property type="entry name" value="TPR_16"/>
    <property type="match status" value="1"/>
</dbReference>
<sequence length="231" mass="25365">MSKKNPGLDFLEDPDALEGRLEDVGDYFQQNKNIVLGILGGIMLLVVGFFGYRYYVGTQDETAQVELFPSVYQIEADSLKKALSGDGRNPGLLAVADNYGSTPAGDLAEFYAGIGLLKEGKYDDAIERLKSFSSSDLLVQARAYALIGDAYMEKKSFDEAADYYRKAADYKPNKFFTPGYLLKLAIAQEQAKQNDKAIETYNSIIITYAQSAEAASAKKYKSLLEATVGES</sequence>